<feature type="signal peptide" evidence="4">
    <location>
        <begin position="1"/>
        <end position="22"/>
    </location>
</feature>
<feature type="chain" id="PRO_5046919033" evidence="4">
    <location>
        <begin position="23"/>
        <end position="506"/>
    </location>
</feature>
<organism evidence="6 7">
    <name type="scientific">Oceanobacillus jeddahense</name>
    <dbReference type="NCBI Taxonomy" id="1462527"/>
    <lineage>
        <taxon>Bacteria</taxon>
        <taxon>Bacillati</taxon>
        <taxon>Bacillota</taxon>
        <taxon>Bacilli</taxon>
        <taxon>Bacillales</taxon>
        <taxon>Bacillaceae</taxon>
        <taxon>Oceanobacillus</taxon>
    </lineage>
</organism>
<evidence type="ECO:0000256" key="3">
    <source>
        <dbReference type="ARBA" id="ARBA00022729"/>
    </source>
</evidence>
<evidence type="ECO:0000256" key="1">
    <source>
        <dbReference type="ARBA" id="ARBA00005695"/>
    </source>
</evidence>
<feature type="domain" description="Solute-binding protein family 5" evidence="5">
    <location>
        <begin position="79"/>
        <end position="431"/>
    </location>
</feature>
<evidence type="ECO:0000256" key="4">
    <source>
        <dbReference type="SAM" id="SignalP"/>
    </source>
</evidence>
<dbReference type="Gene3D" id="3.40.190.10">
    <property type="entry name" value="Periplasmic binding protein-like II"/>
    <property type="match status" value="1"/>
</dbReference>
<keyword evidence="3 4" id="KW-0732">Signal</keyword>
<proteinExistence type="inferred from homology"/>
<dbReference type="InterPro" id="IPR039424">
    <property type="entry name" value="SBP_5"/>
</dbReference>
<reference evidence="6" key="1">
    <citation type="submission" date="2022-07" db="EMBL/GenBank/DDBJ databases">
        <title>FELIX.</title>
        <authorList>
            <person name="Wan K.H."/>
            <person name="Park S."/>
            <person name="Lawrence Q."/>
            <person name="Eichenberger J.P."/>
            <person name="Booth B.W."/>
            <person name="Piaggio A.J."/>
            <person name="Chandler J.C."/>
            <person name="Franklin A.B."/>
            <person name="Celniker S.E."/>
        </authorList>
    </citation>
    <scope>NUCLEOTIDE SEQUENCE</scope>
    <source>
        <strain evidence="6">QA-1986 374</strain>
    </source>
</reference>
<keyword evidence="2" id="KW-0813">Transport</keyword>
<evidence type="ECO:0000313" key="6">
    <source>
        <dbReference type="EMBL" id="UUI02264.1"/>
    </source>
</evidence>
<comment type="similarity">
    <text evidence="1">Belongs to the bacterial solute-binding protein 5 family.</text>
</comment>
<name>A0ABY5JPR7_9BACI</name>
<evidence type="ECO:0000259" key="5">
    <source>
        <dbReference type="Pfam" id="PF00496"/>
    </source>
</evidence>
<dbReference type="InterPro" id="IPR000914">
    <property type="entry name" value="SBP_5_dom"/>
</dbReference>
<sequence>MKVKIFLFTSLCSMFLILYACGLEDPDNESSADEEAALVVAQQADTSTLDPQKQGKMPDMNILINMFDTLVGIDNNNNLTPSLALEWESINDTTWEFQLREDVVFHNGEEFNAETVKYSIDRLLDPETQSPIVELNNVDSVEIVDDYTVQIHTDGPDPILPNKLTLFGGVIVPKQYIEENGEEHFAENPIGTGPFKFVSWQKDSAVNMEANDDYWDGEPDIKELIFRTIPDESNLASALQTGEIDIATNLSPDLVTQIEGESEIEIMAEEGIRTFFISLDTTDPDSPLAKKEVRQALNYAVDVDLLIDSVLGGHANRVATILPEQNFGHDPSIQPYESDKDKAKELLAEAGYEDGISIELEASNLDSDIVQVLASQLSEVGVDVTINLMDAQTFISNIQAEKAAPMYFQGNTGWTLDGMSNFQSYVKSDRRYNRWENEKADELVDIIEQTIEPEERQEAFSEAQELLKEEAPFLYLYQIENLYGIREGVNWEPNSIGVLKMYNASK</sequence>
<protein>
    <submittedName>
        <fullName evidence="6">ABC transporter substrate-binding protein</fullName>
    </submittedName>
</protein>
<evidence type="ECO:0000313" key="7">
    <source>
        <dbReference type="Proteomes" id="UP001059773"/>
    </source>
</evidence>
<dbReference type="PANTHER" id="PTHR30290">
    <property type="entry name" value="PERIPLASMIC BINDING COMPONENT OF ABC TRANSPORTER"/>
    <property type="match status" value="1"/>
</dbReference>
<dbReference type="Gene3D" id="3.90.76.10">
    <property type="entry name" value="Dipeptide-binding Protein, Domain 1"/>
    <property type="match status" value="1"/>
</dbReference>
<keyword evidence="7" id="KW-1185">Reference proteome</keyword>
<dbReference type="SUPFAM" id="SSF53850">
    <property type="entry name" value="Periplasmic binding protein-like II"/>
    <property type="match status" value="1"/>
</dbReference>
<gene>
    <name evidence="6" type="ORF">NP439_19815</name>
</gene>
<dbReference type="PANTHER" id="PTHR30290:SF9">
    <property type="entry name" value="OLIGOPEPTIDE-BINDING PROTEIN APPA"/>
    <property type="match status" value="1"/>
</dbReference>
<dbReference type="RefSeq" id="WP_040978705.1">
    <property type="nucleotide sequence ID" value="NZ_CABKTI010000001.1"/>
</dbReference>
<dbReference type="Proteomes" id="UP001059773">
    <property type="component" value="Chromosome"/>
</dbReference>
<dbReference type="EMBL" id="CP101914">
    <property type="protein sequence ID" value="UUI02264.1"/>
    <property type="molecule type" value="Genomic_DNA"/>
</dbReference>
<dbReference type="PROSITE" id="PS51257">
    <property type="entry name" value="PROKAR_LIPOPROTEIN"/>
    <property type="match status" value="1"/>
</dbReference>
<dbReference type="Gene3D" id="3.10.105.10">
    <property type="entry name" value="Dipeptide-binding Protein, Domain 3"/>
    <property type="match status" value="1"/>
</dbReference>
<dbReference type="Pfam" id="PF00496">
    <property type="entry name" value="SBP_bac_5"/>
    <property type="match status" value="1"/>
</dbReference>
<evidence type="ECO:0000256" key="2">
    <source>
        <dbReference type="ARBA" id="ARBA00022448"/>
    </source>
</evidence>
<accession>A0ABY5JPR7</accession>
<dbReference type="InterPro" id="IPR030678">
    <property type="entry name" value="Peptide/Ni-bd"/>
</dbReference>
<dbReference type="CDD" id="cd08498">
    <property type="entry name" value="PBP2_NikA_DppA_OppA_like_2"/>
    <property type="match status" value="1"/>
</dbReference>
<dbReference type="PIRSF" id="PIRSF002741">
    <property type="entry name" value="MppA"/>
    <property type="match status" value="1"/>
</dbReference>